<name>A0A239BWY1_9BACT</name>
<sequence>MRTVIFATAIRILTPLFLLFSLYILFRGHNNPGGGFIGGLIGSIAFIFHTLARGPKDTVDTFLSLTLRIADRMPGQSRPAYLSQMLKANLVGRKKELPDQWRQHSLRLRPLFLIALGLLIAVSSGTFSFFRGEPYMTAWWPDTHLPVLASLGTPLLFDTGIYLLVLGMVLKMVFTMSRD</sequence>
<evidence type="ECO:0000256" key="3">
    <source>
        <dbReference type="ARBA" id="ARBA00022475"/>
    </source>
</evidence>
<reference evidence="10" key="1">
    <citation type="submission" date="2017-06" db="EMBL/GenBank/DDBJ databases">
        <authorList>
            <person name="Varghese N."/>
            <person name="Submissions S."/>
        </authorList>
    </citation>
    <scope>NUCLEOTIDE SEQUENCE [LARGE SCALE GENOMIC DNA]</scope>
    <source>
        <strain evidence="10">NKM1</strain>
    </source>
</reference>
<dbReference type="EMBL" id="FZOQ01000002">
    <property type="protein sequence ID" value="SNS11941.1"/>
    <property type="molecule type" value="Genomic_DNA"/>
</dbReference>
<accession>A0A239BWY1</accession>
<comment type="similarity">
    <text evidence="2">Belongs to the CPA3 antiporters (TC 2.A.63) subunit B family.</text>
</comment>
<evidence type="ECO:0000256" key="2">
    <source>
        <dbReference type="ARBA" id="ARBA00009425"/>
    </source>
</evidence>
<evidence type="ECO:0000256" key="6">
    <source>
        <dbReference type="ARBA" id="ARBA00023136"/>
    </source>
</evidence>
<feature type="transmembrane region" description="Helical" evidence="7">
    <location>
        <begin position="111"/>
        <end position="131"/>
    </location>
</feature>
<dbReference type="AlphaFoldDB" id="A0A239BWY1"/>
<feature type="transmembrane region" description="Helical" evidence="7">
    <location>
        <begin position="32"/>
        <end position="52"/>
    </location>
</feature>
<protein>
    <submittedName>
        <fullName evidence="9">Multicomponent Na+:H+ antiporter subunit B</fullName>
    </submittedName>
</protein>
<dbReference type="InterPro" id="IPR050622">
    <property type="entry name" value="CPA3_antiporter_subunitB"/>
</dbReference>
<organism evidence="9 10">
    <name type="scientific">Pontibacter ummariensis</name>
    <dbReference type="NCBI Taxonomy" id="1610492"/>
    <lineage>
        <taxon>Bacteria</taxon>
        <taxon>Pseudomonadati</taxon>
        <taxon>Bacteroidota</taxon>
        <taxon>Cytophagia</taxon>
        <taxon>Cytophagales</taxon>
        <taxon>Hymenobacteraceae</taxon>
        <taxon>Pontibacter</taxon>
    </lineage>
</organism>
<proteinExistence type="inferred from homology"/>
<evidence type="ECO:0000256" key="5">
    <source>
        <dbReference type="ARBA" id="ARBA00022989"/>
    </source>
</evidence>
<evidence type="ECO:0000256" key="7">
    <source>
        <dbReference type="SAM" id="Phobius"/>
    </source>
</evidence>
<evidence type="ECO:0000313" key="10">
    <source>
        <dbReference type="Proteomes" id="UP000198432"/>
    </source>
</evidence>
<keyword evidence="3" id="KW-1003">Cell membrane</keyword>
<gene>
    <name evidence="9" type="ORF">SAMN06296052_102196</name>
</gene>
<dbReference type="Pfam" id="PF04039">
    <property type="entry name" value="MnhB"/>
    <property type="match status" value="2"/>
</dbReference>
<feature type="transmembrane region" description="Helical" evidence="7">
    <location>
        <begin position="151"/>
        <end position="174"/>
    </location>
</feature>
<dbReference type="Proteomes" id="UP000198432">
    <property type="component" value="Unassembled WGS sequence"/>
</dbReference>
<evidence type="ECO:0000313" key="9">
    <source>
        <dbReference type="EMBL" id="SNS11941.1"/>
    </source>
</evidence>
<dbReference type="OrthoDB" id="9798859at2"/>
<comment type="subcellular location">
    <subcellularLocation>
        <location evidence="1">Cell membrane</location>
        <topology evidence="1">Multi-pass membrane protein</topology>
    </subcellularLocation>
</comment>
<dbReference type="RefSeq" id="WP_089317673.1">
    <property type="nucleotide sequence ID" value="NZ_FZOQ01000002.1"/>
</dbReference>
<dbReference type="PANTHER" id="PTHR33932">
    <property type="entry name" value="NA(+)/H(+) ANTIPORTER SUBUNIT B"/>
    <property type="match status" value="1"/>
</dbReference>
<keyword evidence="6 7" id="KW-0472">Membrane</keyword>
<evidence type="ECO:0000256" key="4">
    <source>
        <dbReference type="ARBA" id="ARBA00022692"/>
    </source>
</evidence>
<evidence type="ECO:0000256" key="1">
    <source>
        <dbReference type="ARBA" id="ARBA00004651"/>
    </source>
</evidence>
<feature type="domain" description="Na+/H+ antiporter MnhB subunit-related protein" evidence="8">
    <location>
        <begin position="5"/>
        <end position="64"/>
    </location>
</feature>
<dbReference type="GO" id="GO:0005886">
    <property type="term" value="C:plasma membrane"/>
    <property type="evidence" value="ECO:0007669"/>
    <property type="project" value="UniProtKB-SubCell"/>
</dbReference>
<evidence type="ECO:0000259" key="8">
    <source>
        <dbReference type="Pfam" id="PF04039"/>
    </source>
</evidence>
<feature type="transmembrane region" description="Helical" evidence="7">
    <location>
        <begin position="5"/>
        <end position="26"/>
    </location>
</feature>
<keyword evidence="10" id="KW-1185">Reference proteome</keyword>
<dbReference type="InterPro" id="IPR007182">
    <property type="entry name" value="MnhB"/>
</dbReference>
<feature type="domain" description="Na+/H+ antiporter MnhB subunit-related protein" evidence="8">
    <location>
        <begin position="100"/>
        <end position="170"/>
    </location>
</feature>
<keyword evidence="4 7" id="KW-0812">Transmembrane</keyword>
<dbReference type="PANTHER" id="PTHR33932:SF4">
    <property type="entry name" value="NA(+)_H(+) ANTIPORTER SUBUNIT B"/>
    <property type="match status" value="1"/>
</dbReference>
<keyword evidence="5 7" id="KW-1133">Transmembrane helix</keyword>